<dbReference type="EMBL" id="AP022345">
    <property type="protein sequence ID" value="BBU69449.1"/>
    <property type="molecule type" value="Genomic_DNA"/>
</dbReference>
<name>A0A679ICP5_9RHOO</name>
<dbReference type="NCBIfam" id="TIGR00516">
    <property type="entry name" value="acpS"/>
    <property type="match status" value="1"/>
</dbReference>
<evidence type="ECO:0000256" key="1">
    <source>
        <dbReference type="HAMAP-Rule" id="MF_00101"/>
    </source>
</evidence>
<proteinExistence type="inferred from homology"/>
<evidence type="ECO:0000313" key="2">
    <source>
        <dbReference type="EMBL" id="BBU69449.1"/>
    </source>
</evidence>
<dbReference type="Proteomes" id="UP000463961">
    <property type="component" value="Chromosome"/>
</dbReference>
<comment type="catalytic activity">
    <reaction evidence="1">
        <text>apo-[ACP] + CoA = holo-[ACP] + adenosine 3',5'-bisphosphate + H(+)</text>
        <dbReference type="Rhea" id="RHEA:12068"/>
        <dbReference type="Rhea" id="RHEA-COMP:9685"/>
        <dbReference type="Rhea" id="RHEA-COMP:9690"/>
        <dbReference type="ChEBI" id="CHEBI:15378"/>
        <dbReference type="ChEBI" id="CHEBI:29999"/>
        <dbReference type="ChEBI" id="CHEBI:57287"/>
        <dbReference type="ChEBI" id="CHEBI:58343"/>
        <dbReference type="ChEBI" id="CHEBI:64479"/>
        <dbReference type="EC" id="2.7.8.7"/>
    </reaction>
</comment>
<dbReference type="NCBIfam" id="TIGR00556">
    <property type="entry name" value="pantethn_trn"/>
    <property type="match status" value="1"/>
</dbReference>
<comment type="cofactor">
    <cofactor evidence="1">
        <name>Mg(2+)</name>
        <dbReference type="ChEBI" id="CHEBI:18420"/>
    </cofactor>
</comment>
<keyword evidence="1" id="KW-0808">Transferase</keyword>
<protein>
    <recommendedName>
        <fullName evidence="1">Holo-[acyl-carrier-protein] synthase</fullName>
        <shortName evidence="1">Holo-ACP synthase</shortName>
        <ecNumber evidence="1">2.7.8.7</ecNumber>
    </recommendedName>
    <alternativeName>
        <fullName evidence="1">4'-phosphopantetheinyl transferase AcpS</fullName>
    </alternativeName>
</protein>
<dbReference type="Gene3D" id="3.90.470.20">
    <property type="entry name" value="4'-phosphopantetheinyl transferase domain"/>
    <property type="match status" value="1"/>
</dbReference>
<keyword evidence="1" id="KW-0444">Lipid biosynthesis</keyword>
<keyword evidence="1" id="KW-0275">Fatty acid biosynthesis</keyword>
<dbReference type="GO" id="GO:0006633">
    <property type="term" value="P:fatty acid biosynthetic process"/>
    <property type="evidence" value="ECO:0007669"/>
    <property type="project" value="UniProtKB-UniRule"/>
</dbReference>
<organism evidence="2 3">
    <name type="scientific">Fluviibacter phosphoraccumulans</name>
    <dbReference type="NCBI Taxonomy" id="1751046"/>
    <lineage>
        <taxon>Bacteria</taxon>
        <taxon>Pseudomonadati</taxon>
        <taxon>Pseudomonadota</taxon>
        <taxon>Betaproteobacteria</taxon>
        <taxon>Rhodocyclales</taxon>
        <taxon>Fluviibacteraceae</taxon>
        <taxon>Fluviibacter</taxon>
    </lineage>
</organism>
<keyword evidence="1" id="KW-0963">Cytoplasm</keyword>
<comment type="function">
    <text evidence="1">Transfers the 4'-phosphopantetheine moiety from coenzyme A to a Ser of acyl-carrier-protein.</text>
</comment>
<dbReference type="SUPFAM" id="SSF56214">
    <property type="entry name" value="4'-phosphopantetheinyl transferase"/>
    <property type="match status" value="1"/>
</dbReference>
<dbReference type="OrthoDB" id="517356at2"/>
<keyword evidence="1" id="KW-0443">Lipid metabolism</keyword>
<reference evidence="3" key="1">
    <citation type="submission" date="2020-01" db="EMBL/GenBank/DDBJ databases">
        <title>Phosphoaccumulans saitamaens gen. nov., sp. nov., a polyphosphate accumulating bacterium isolated from surface river water.</title>
        <authorList>
            <person name="Watanabe K."/>
            <person name="Suda W."/>
        </authorList>
    </citation>
    <scope>NUCLEOTIDE SEQUENCE [LARGE SCALE GENOMIC DNA]</scope>
    <source>
        <strain evidence="3">ICHIAU1</strain>
    </source>
</reference>
<dbReference type="RefSeq" id="WP_162049842.1">
    <property type="nucleotide sequence ID" value="NZ_AP019011.1"/>
</dbReference>
<sequence length="125" mass="13788">MIYGIGTDIVSVQRIGQLLSRHPERSAAHLLHPAEQLEMQSAPAADRFVAKRFAAKEALAKALGTGLRAPVLLPAIRVEHDGLGKPFFSFESELAEWVRQRSLQIHLSITDEVDHAVAFVVVEKL</sequence>
<comment type="subcellular location">
    <subcellularLocation>
        <location evidence="1">Cytoplasm</location>
    </subcellularLocation>
</comment>
<keyword evidence="1" id="KW-0479">Metal-binding</keyword>
<dbReference type="HAMAP" id="MF_00101">
    <property type="entry name" value="AcpS"/>
    <property type="match status" value="1"/>
</dbReference>
<dbReference type="InterPro" id="IPR037143">
    <property type="entry name" value="4-PPantetheinyl_Trfase_dom_sf"/>
</dbReference>
<feature type="binding site" evidence="1">
    <location>
        <position position="57"/>
    </location>
    <ligand>
        <name>Mg(2+)</name>
        <dbReference type="ChEBI" id="CHEBI:18420"/>
    </ligand>
</feature>
<comment type="similarity">
    <text evidence="1">Belongs to the P-Pant transferase superfamily. AcpS family.</text>
</comment>
<accession>A0A679ICP5</accession>
<keyword evidence="1" id="KW-0460">Magnesium</keyword>
<dbReference type="Pfam" id="PF01648">
    <property type="entry name" value="ACPS"/>
    <property type="match status" value="1"/>
</dbReference>
<dbReference type="GO" id="GO:0000287">
    <property type="term" value="F:magnesium ion binding"/>
    <property type="evidence" value="ECO:0007669"/>
    <property type="project" value="UniProtKB-UniRule"/>
</dbReference>
<dbReference type="InterPro" id="IPR002582">
    <property type="entry name" value="ACPS"/>
</dbReference>
<dbReference type="InterPro" id="IPR004568">
    <property type="entry name" value="Ppantetheine-prot_Trfase_dom"/>
</dbReference>
<keyword evidence="3" id="KW-1185">Reference proteome</keyword>
<evidence type="ECO:0000313" key="3">
    <source>
        <dbReference type="Proteomes" id="UP000463961"/>
    </source>
</evidence>
<dbReference type="EC" id="2.7.8.7" evidence="1"/>
<gene>
    <name evidence="1 2" type="primary">acpS</name>
    <name evidence="2" type="ORF">ICHIAU1_17320</name>
</gene>
<feature type="binding site" evidence="1">
    <location>
        <position position="8"/>
    </location>
    <ligand>
        <name>Mg(2+)</name>
        <dbReference type="ChEBI" id="CHEBI:18420"/>
    </ligand>
</feature>
<keyword evidence="1" id="KW-0276">Fatty acid metabolism</keyword>
<dbReference type="InterPro" id="IPR008278">
    <property type="entry name" value="4-PPantetheinyl_Trfase_dom"/>
</dbReference>
<dbReference type="AlphaFoldDB" id="A0A679ICP5"/>
<dbReference type="GO" id="GO:0005737">
    <property type="term" value="C:cytoplasm"/>
    <property type="evidence" value="ECO:0007669"/>
    <property type="project" value="UniProtKB-SubCell"/>
</dbReference>
<dbReference type="GO" id="GO:0008897">
    <property type="term" value="F:holo-[acyl-carrier-protein] synthase activity"/>
    <property type="evidence" value="ECO:0007669"/>
    <property type="project" value="UniProtKB-UniRule"/>
</dbReference>